<name>A0A7W6WNT3_9HYPH</name>
<organism evidence="5 8">
    <name type="scientific">Aliirhizobium cellulosilyticum</name>
    <dbReference type="NCBI Taxonomy" id="393664"/>
    <lineage>
        <taxon>Bacteria</taxon>
        <taxon>Pseudomonadati</taxon>
        <taxon>Pseudomonadota</taxon>
        <taxon>Alphaproteobacteria</taxon>
        <taxon>Hyphomicrobiales</taxon>
        <taxon>Rhizobiaceae</taxon>
        <taxon>Aliirhizobium</taxon>
    </lineage>
</organism>
<evidence type="ECO:0000256" key="2">
    <source>
        <dbReference type="ARBA" id="ARBA00023125"/>
    </source>
</evidence>
<dbReference type="InterPro" id="IPR008920">
    <property type="entry name" value="TF_FadR/GntR_C"/>
</dbReference>
<dbReference type="Pfam" id="PF07729">
    <property type="entry name" value="FCD"/>
    <property type="match status" value="1"/>
</dbReference>
<dbReference type="SMART" id="SM00345">
    <property type="entry name" value="HTH_GNTR"/>
    <property type="match status" value="1"/>
</dbReference>
<proteinExistence type="predicted"/>
<evidence type="ECO:0000259" key="4">
    <source>
        <dbReference type="PROSITE" id="PS50949"/>
    </source>
</evidence>
<keyword evidence="1" id="KW-0805">Transcription regulation</keyword>
<keyword evidence="2 5" id="KW-0238">DNA-binding</keyword>
<dbReference type="EMBL" id="JACIHM010000002">
    <property type="protein sequence ID" value="MBB4446125.1"/>
    <property type="molecule type" value="Genomic_DNA"/>
</dbReference>
<evidence type="ECO:0000313" key="6">
    <source>
        <dbReference type="EMBL" id="MBB4411436.1"/>
    </source>
</evidence>
<dbReference type="SUPFAM" id="SSF46785">
    <property type="entry name" value="Winged helix' DNA-binding domain"/>
    <property type="match status" value="1"/>
</dbReference>
<dbReference type="InterPro" id="IPR011711">
    <property type="entry name" value="GntR_C"/>
</dbReference>
<evidence type="ECO:0000313" key="8">
    <source>
        <dbReference type="Proteomes" id="UP000520770"/>
    </source>
</evidence>
<dbReference type="InterPro" id="IPR036390">
    <property type="entry name" value="WH_DNA-bd_sf"/>
</dbReference>
<dbReference type="SUPFAM" id="SSF48008">
    <property type="entry name" value="GntR ligand-binding domain-like"/>
    <property type="match status" value="1"/>
</dbReference>
<keyword evidence="9" id="KW-1185">Reference proteome</keyword>
<dbReference type="GO" id="GO:0003700">
    <property type="term" value="F:DNA-binding transcription factor activity"/>
    <property type="evidence" value="ECO:0007669"/>
    <property type="project" value="InterPro"/>
</dbReference>
<evidence type="ECO:0000256" key="3">
    <source>
        <dbReference type="ARBA" id="ARBA00023163"/>
    </source>
</evidence>
<dbReference type="EMBL" id="JACIGW010000002">
    <property type="protein sequence ID" value="MBB4348199.1"/>
    <property type="molecule type" value="Genomic_DNA"/>
</dbReference>
<dbReference type="Gene3D" id="1.20.120.530">
    <property type="entry name" value="GntR ligand-binding domain-like"/>
    <property type="match status" value="1"/>
</dbReference>
<feature type="domain" description="HTH gntR-type" evidence="4">
    <location>
        <begin position="8"/>
        <end position="75"/>
    </location>
</feature>
<dbReference type="Gene3D" id="1.10.10.10">
    <property type="entry name" value="Winged helix-like DNA-binding domain superfamily/Winged helix DNA-binding domain"/>
    <property type="match status" value="1"/>
</dbReference>
<dbReference type="Proteomes" id="UP000524535">
    <property type="component" value="Unassembled WGS sequence"/>
</dbReference>
<evidence type="ECO:0000313" key="9">
    <source>
        <dbReference type="Proteomes" id="UP000524535"/>
    </source>
</evidence>
<dbReference type="PROSITE" id="PS50949">
    <property type="entry name" value="HTH_GNTR"/>
    <property type="match status" value="1"/>
</dbReference>
<dbReference type="PANTHER" id="PTHR43537:SF41">
    <property type="entry name" value="TRANSCRIPTIONAL REGULATORY PROTEIN"/>
    <property type="match status" value="1"/>
</dbReference>
<dbReference type="Proteomes" id="UP000520770">
    <property type="component" value="Unassembled WGS sequence"/>
</dbReference>
<evidence type="ECO:0000313" key="5">
    <source>
        <dbReference type="EMBL" id="MBB4348199.1"/>
    </source>
</evidence>
<protein>
    <submittedName>
        <fullName evidence="5">DNA-binding GntR family transcriptional regulator</fullName>
    </submittedName>
</protein>
<dbReference type="AlphaFoldDB" id="A0A7W6WNT3"/>
<comment type="caution">
    <text evidence="5">The sequence shown here is derived from an EMBL/GenBank/DDBJ whole genome shotgun (WGS) entry which is preliminary data.</text>
</comment>
<dbReference type="EMBL" id="JACIGY010000002">
    <property type="protein sequence ID" value="MBB4411436.1"/>
    <property type="molecule type" value="Genomic_DNA"/>
</dbReference>
<dbReference type="InterPro" id="IPR000524">
    <property type="entry name" value="Tscrpt_reg_HTH_GntR"/>
</dbReference>
<dbReference type="Proteomes" id="UP000576087">
    <property type="component" value="Unassembled WGS sequence"/>
</dbReference>
<accession>A0A7W6WNT3</accession>
<dbReference type="PANTHER" id="PTHR43537">
    <property type="entry name" value="TRANSCRIPTIONAL REGULATOR, GNTR FAMILY"/>
    <property type="match status" value="1"/>
</dbReference>
<evidence type="ECO:0000313" key="10">
    <source>
        <dbReference type="Proteomes" id="UP000576087"/>
    </source>
</evidence>
<keyword evidence="3" id="KW-0804">Transcription</keyword>
<evidence type="ECO:0000256" key="1">
    <source>
        <dbReference type="ARBA" id="ARBA00023015"/>
    </source>
</evidence>
<dbReference type="Pfam" id="PF00392">
    <property type="entry name" value="GntR"/>
    <property type="match status" value="1"/>
</dbReference>
<gene>
    <name evidence="6" type="ORF">GGE31_001941</name>
    <name evidence="5" type="ORF">GGE33_001941</name>
    <name evidence="7" type="ORF">GGE35_001941</name>
</gene>
<dbReference type="SMART" id="SM00895">
    <property type="entry name" value="FCD"/>
    <property type="match status" value="1"/>
</dbReference>
<reference evidence="8 9" key="1">
    <citation type="submission" date="2020-08" db="EMBL/GenBank/DDBJ databases">
        <title>Genomic Encyclopedia of Type Strains, Phase IV (KMG-V): Genome sequencing to study the core and pangenomes of soil and plant-associated prokaryotes.</title>
        <authorList>
            <person name="Whitman W."/>
        </authorList>
    </citation>
    <scope>NUCLEOTIDE SEQUENCE [LARGE SCALE GENOMIC DNA]</scope>
    <source>
        <strain evidence="6 9">SEMIA 444</strain>
        <strain evidence="5 8">SEMIA 448</strain>
        <strain evidence="7 10">SEMIA 452</strain>
    </source>
</reference>
<evidence type="ECO:0000313" key="7">
    <source>
        <dbReference type="EMBL" id="MBB4446125.1"/>
    </source>
</evidence>
<sequence>MALKLKHKTLSGALITEIRQAILSGKYAGGTQLRQDALAETYGVSRIPVREVLFQLEAEGLVKILPQKGAIVSELSRAEIDDVFDLRIMLEPRLLLASAPALNEKDLAELDEHQANYVKAIASGERDDYGRLNADLHMAMYHRADMPRSQQIVASLLQTSDRYTRLQLSNEAAMEKAMFEHAELIGLIRAHRFEKAGELLATHIGSVREDLIKVVEGRG</sequence>
<dbReference type="CDD" id="cd07377">
    <property type="entry name" value="WHTH_GntR"/>
    <property type="match status" value="1"/>
</dbReference>
<dbReference type="GO" id="GO:0003677">
    <property type="term" value="F:DNA binding"/>
    <property type="evidence" value="ECO:0007669"/>
    <property type="project" value="UniProtKB-KW"/>
</dbReference>
<dbReference type="InterPro" id="IPR036388">
    <property type="entry name" value="WH-like_DNA-bd_sf"/>
</dbReference>
<dbReference type="RefSeq" id="WP_183822661.1">
    <property type="nucleotide sequence ID" value="NZ_JACIGW010000002.1"/>
</dbReference>